<dbReference type="EMBL" id="CP002786">
    <property type="protein sequence ID" value="AEF41555.1"/>
    <property type="molecule type" value="Genomic_DNA"/>
</dbReference>
<keyword evidence="8 9" id="KW-0472">Membrane</keyword>
<evidence type="ECO:0000256" key="6">
    <source>
        <dbReference type="ARBA" id="ARBA00022847"/>
    </source>
</evidence>
<protein>
    <submittedName>
        <fullName evidence="10">AGCS family alanine/glycine:sodium (Na+) symporter</fullName>
    </submittedName>
</protein>
<keyword evidence="6 9" id="KW-0769">Symport</keyword>
<comment type="similarity">
    <text evidence="2 9">Belongs to the alanine or glycine:cation symporter (AGCS) (TC 2.A.25) family.</text>
</comment>
<dbReference type="InterPro" id="IPR001463">
    <property type="entry name" value="Na/Ala_symport"/>
</dbReference>
<evidence type="ECO:0000256" key="1">
    <source>
        <dbReference type="ARBA" id="ARBA00004651"/>
    </source>
</evidence>
<dbReference type="FunFam" id="1.20.1740.10:FF:000004">
    <property type="entry name" value="Sodium:alanine symporter family protein"/>
    <property type="match status" value="1"/>
</dbReference>
<sequence length="476" mass="51065">MDQLNSFITDINDRYWYLIIALLLASGIYYTIRSRFAQFRLGREMVRLISEPSLTMENGRKGLSSFQSFTISAAARVGTGNVAGVAIAITVGGPGAVFWMWVTALIGAATSFVESTLGQLYKVKDHDSYRGGPAYYISRGLGKHRIAAVFAVVTIVTYPLVFNSVQANTIADVVSNSAGTSSTFVTFGLGLALAALTALVIFGGVRRISWVCQVIVPALALSYIGLGLVVIAMNIDAVPGMFVLIFENAFGLREIVGGGIGAAIMHGIRRGLYSNEAGMGSVPNISATAAVSHPVKQGLVQSLGVYFDTLVICSMTAFIILLSDPDFGQREGAGLTQNALALQFGDWAIHYLAVVIFFLAFSSVLGNYYIGQANVQFLTHSRIALNSFRVAVITCVFLGSVGSLALVWNVADLTMGVMVLINLLVIAPLSVIAFRLLDHYLDQRRRGINPTFAKRDMPDLAGVECWEGAQEGARIS</sequence>
<evidence type="ECO:0000256" key="3">
    <source>
        <dbReference type="ARBA" id="ARBA00022448"/>
    </source>
</evidence>
<feature type="transmembrane region" description="Helical" evidence="9">
    <location>
        <begin position="214"/>
        <end position="235"/>
    </location>
</feature>
<dbReference type="HOGENOM" id="CLU_024867_0_1_11"/>
<dbReference type="GO" id="GO:0005283">
    <property type="term" value="F:amino acid:sodium symporter activity"/>
    <property type="evidence" value="ECO:0007669"/>
    <property type="project" value="InterPro"/>
</dbReference>
<keyword evidence="7 9" id="KW-1133">Transmembrane helix</keyword>
<evidence type="ECO:0000256" key="5">
    <source>
        <dbReference type="ARBA" id="ARBA00022692"/>
    </source>
</evidence>
<dbReference type="Proteomes" id="UP000009235">
    <property type="component" value="Chromosome"/>
</dbReference>
<dbReference type="PRINTS" id="PR00175">
    <property type="entry name" value="NAALASMPORT"/>
</dbReference>
<dbReference type="KEGG" id="asd:AS9A_3110"/>
<evidence type="ECO:0000256" key="8">
    <source>
        <dbReference type="ARBA" id="ARBA00023136"/>
    </source>
</evidence>
<keyword evidence="3 9" id="KW-0813">Transport</keyword>
<reference evidence="10 11" key="1">
    <citation type="journal article" date="2011" name="J. Bacteriol.">
        <title>Complete genome sequence of Amycolicicoccus subflavus DQS3-9A1T, an actinomycete isolated from crude oil-polluted soil.</title>
        <authorList>
            <person name="Cai M."/>
            <person name="Chen W.M."/>
            <person name="Nie Y."/>
            <person name="Chi C.Q."/>
            <person name="Wang Y.N."/>
            <person name="Tang Y.Q."/>
            <person name="Li G.Y."/>
            <person name="Wu X.L."/>
        </authorList>
    </citation>
    <scope>NUCLEOTIDE SEQUENCE [LARGE SCALE GENOMIC DNA]</scope>
    <source>
        <strain evidence="11">DSM 45089 / DQS3-9A1</strain>
    </source>
</reference>
<evidence type="ECO:0000256" key="9">
    <source>
        <dbReference type="RuleBase" id="RU363064"/>
    </source>
</evidence>
<organism evidence="10 11">
    <name type="scientific">Hoyosella subflava (strain DSM 45089 / JCM 17490 / NBRC 109087 / DQS3-9A1)</name>
    <name type="common">Amycolicicoccus subflavus</name>
    <dbReference type="NCBI Taxonomy" id="443218"/>
    <lineage>
        <taxon>Bacteria</taxon>
        <taxon>Bacillati</taxon>
        <taxon>Actinomycetota</taxon>
        <taxon>Actinomycetes</taxon>
        <taxon>Mycobacteriales</taxon>
        <taxon>Hoyosellaceae</taxon>
        <taxon>Hoyosella</taxon>
    </lineage>
</organism>
<accession>F6EMJ7</accession>
<feature type="transmembrane region" description="Helical" evidence="9">
    <location>
        <begin position="348"/>
        <end position="370"/>
    </location>
</feature>
<feature type="transmembrane region" description="Helical" evidence="9">
    <location>
        <begin position="390"/>
        <end position="411"/>
    </location>
</feature>
<name>F6EMJ7_HOYSD</name>
<evidence type="ECO:0000313" key="10">
    <source>
        <dbReference type="EMBL" id="AEF41555.1"/>
    </source>
</evidence>
<dbReference type="RefSeq" id="WP_013807904.1">
    <property type="nucleotide sequence ID" value="NC_015564.1"/>
</dbReference>
<keyword evidence="5 9" id="KW-0812">Transmembrane</keyword>
<dbReference type="NCBIfam" id="TIGR00835">
    <property type="entry name" value="agcS"/>
    <property type="match status" value="1"/>
</dbReference>
<feature type="transmembrane region" description="Helical" evidence="9">
    <location>
        <begin position="69"/>
        <end position="92"/>
    </location>
</feature>
<proteinExistence type="inferred from homology"/>
<dbReference type="Gene3D" id="1.20.1740.10">
    <property type="entry name" value="Amino acid/polyamine transporter I"/>
    <property type="match status" value="1"/>
</dbReference>
<feature type="transmembrane region" description="Helical" evidence="9">
    <location>
        <begin position="15"/>
        <end position="32"/>
    </location>
</feature>
<comment type="subcellular location">
    <subcellularLocation>
        <location evidence="1 9">Cell membrane</location>
        <topology evidence="1 9">Multi-pass membrane protein</topology>
    </subcellularLocation>
</comment>
<feature type="transmembrane region" description="Helical" evidence="9">
    <location>
        <begin position="241"/>
        <end position="264"/>
    </location>
</feature>
<dbReference type="GO" id="GO:0005886">
    <property type="term" value="C:plasma membrane"/>
    <property type="evidence" value="ECO:0007669"/>
    <property type="project" value="UniProtKB-SubCell"/>
</dbReference>
<evidence type="ECO:0000256" key="7">
    <source>
        <dbReference type="ARBA" id="ARBA00022989"/>
    </source>
</evidence>
<evidence type="ECO:0000313" key="11">
    <source>
        <dbReference type="Proteomes" id="UP000009235"/>
    </source>
</evidence>
<dbReference type="STRING" id="443218.AS9A_3110"/>
<evidence type="ECO:0000256" key="4">
    <source>
        <dbReference type="ARBA" id="ARBA00022475"/>
    </source>
</evidence>
<dbReference type="PANTHER" id="PTHR30330">
    <property type="entry name" value="AGSS FAMILY TRANSPORTER, SODIUM-ALANINE"/>
    <property type="match status" value="1"/>
</dbReference>
<dbReference type="AlphaFoldDB" id="F6EMJ7"/>
<feature type="transmembrane region" description="Helical" evidence="9">
    <location>
        <begin position="182"/>
        <end position="202"/>
    </location>
</feature>
<feature type="transmembrane region" description="Helical" evidence="9">
    <location>
        <begin position="417"/>
        <end position="437"/>
    </location>
</feature>
<dbReference type="PROSITE" id="PS00873">
    <property type="entry name" value="NA_ALANINE_SYMP"/>
    <property type="match status" value="1"/>
</dbReference>
<gene>
    <name evidence="10" type="ordered locus">AS9A_3110</name>
</gene>
<dbReference type="Pfam" id="PF01235">
    <property type="entry name" value="Na_Ala_symp"/>
    <property type="match status" value="1"/>
</dbReference>
<dbReference type="eggNOG" id="COG1115">
    <property type="taxonomic scope" value="Bacteria"/>
</dbReference>
<keyword evidence="11" id="KW-1185">Reference proteome</keyword>
<dbReference type="OrthoDB" id="9806926at2"/>
<keyword evidence="4 9" id="KW-1003">Cell membrane</keyword>
<feature type="transmembrane region" description="Helical" evidence="9">
    <location>
        <begin position="98"/>
        <end position="121"/>
    </location>
</feature>
<feature type="transmembrane region" description="Helical" evidence="9">
    <location>
        <begin position="303"/>
        <end position="322"/>
    </location>
</feature>
<dbReference type="PANTHER" id="PTHR30330:SF1">
    <property type="entry name" value="AMINO-ACID CARRIER PROTEIN ALST"/>
    <property type="match status" value="1"/>
</dbReference>
<feature type="transmembrane region" description="Helical" evidence="9">
    <location>
        <begin position="142"/>
        <end position="162"/>
    </location>
</feature>
<evidence type="ECO:0000256" key="2">
    <source>
        <dbReference type="ARBA" id="ARBA00009261"/>
    </source>
</evidence>